<reference evidence="7 8" key="1">
    <citation type="submission" date="2018-11" db="EMBL/GenBank/DDBJ databases">
        <title>Species Designations Belie Phenotypic and Genotypic Heterogeneity in Oral Streptococci.</title>
        <authorList>
            <person name="Velsko I."/>
        </authorList>
    </citation>
    <scope>NUCLEOTIDE SEQUENCE [LARGE SCALE GENOMIC DNA]</scope>
    <source>
        <strain evidence="7 8">BCA2</strain>
    </source>
</reference>
<gene>
    <name evidence="7" type="primary">crtN</name>
    <name evidence="7" type="ORF">D8805_09480</name>
</gene>
<evidence type="ECO:0000256" key="5">
    <source>
        <dbReference type="ARBA" id="ARBA00023027"/>
    </source>
</evidence>
<keyword evidence="7" id="KW-0560">Oxidoreductase</keyword>
<evidence type="ECO:0000259" key="6">
    <source>
        <dbReference type="Pfam" id="PF01593"/>
    </source>
</evidence>
<dbReference type="PANTHER" id="PTHR46091">
    <property type="entry name" value="BLR7054 PROTEIN"/>
    <property type="match status" value="1"/>
</dbReference>
<dbReference type="AlphaFoldDB" id="A0A3R9L7P5"/>
<dbReference type="EMBL" id="RJPH01000026">
    <property type="protein sequence ID" value="RSJ65568.1"/>
    <property type="molecule type" value="Genomic_DNA"/>
</dbReference>
<dbReference type="SUPFAM" id="SSF51905">
    <property type="entry name" value="FAD/NAD(P)-binding domain"/>
    <property type="match status" value="1"/>
</dbReference>
<keyword evidence="4" id="KW-0521">NADP</keyword>
<keyword evidence="5" id="KW-0520">NAD</keyword>
<dbReference type="InterPro" id="IPR036188">
    <property type="entry name" value="FAD/NAD-bd_sf"/>
</dbReference>
<feature type="domain" description="Amine oxidase" evidence="6">
    <location>
        <begin position="23"/>
        <end position="463"/>
    </location>
</feature>
<name>A0A3R9L7P5_STROR</name>
<protein>
    <submittedName>
        <fullName evidence="7">Dehydrosqualene desaturase</fullName>
        <ecNumber evidence="7">1.3.8.2</ecNumber>
    </submittedName>
</protein>
<keyword evidence="3" id="KW-0274">FAD</keyword>
<dbReference type="Pfam" id="PF01593">
    <property type="entry name" value="Amino_oxidase"/>
    <property type="match status" value="1"/>
</dbReference>
<evidence type="ECO:0000256" key="1">
    <source>
        <dbReference type="ARBA" id="ARBA00022630"/>
    </source>
</evidence>
<dbReference type="InterPro" id="IPR002937">
    <property type="entry name" value="Amino_oxidase"/>
</dbReference>
<proteinExistence type="predicted"/>
<dbReference type="InterPro" id="IPR052206">
    <property type="entry name" value="Retinol_saturase"/>
</dbReference>
<dbReference type="Proteomes" id="UP000278274">
    <property type="component" value="Unassembled WGS sequence"/>
</dbReference>
<dbReference type="RefSeq" id="WP_125417100.1">
    <property type="nucleotide sequence ID" value="NZ_RJPH01000026.1"/>
</dbReference>
<evidence type="ECO:0000313" key="8">
    <source>
        <dbReference type="Proteomes" id="UP000278274"/>
    </source>
</evidence>
<dbReference type="Gene3D" id="1.10.405.20">
    <property type="match status" value="1"/>
</dbReference>
<keyword evidence="2" id="KW-0732">Signal</keyword>
<evidence type="ECO:0000256" key="2">
    <source>
        <dbReference type="ARBA" id="ARBA00022729"/>
    </source>
</evidence>
<dbReference type="GO" id="GO:0102223">
    <property type="term" value="F:4,4'-diapophytoene desaturase (4,4'-diaponeurosporene-forming)"/>
    <property type="evidence" value="ECO:0007669"/>
    <property type="project" value="UniProtKB-EC"/>
</dbReference>
<organism evidence="7 8">
    <name type="scientific">Streptococcus oralis subsp. dentisani</name>
    <dbReference type="NCBI Taxonomy" id="1458253"/>
    <lineage>
        <taxon>Bacteria</taxon>
        <taxon>Bacillati</taxon>
        <taxon>Bacillota</taxon>
        <taxon>Bacilli</taxon>
        <taxon>Lactobacillales</taxon>
        <taxon>Streptococcaceae</taxon>
        <taxon>Streptococcus</taxon>
    </lineage>
</organism>
<accession>A0A3R9L7P5</accession>
<evidence type="ECO:0000256" key="4">
    <source>
        <dbReference type="ARBA" id="ARBA00022857"/>
    </source>
</evidence>
<comment type="caution">
    <text evidence="7">The sequence shown here is derived from an EMBL/GenBank/DDBJ whole genome shotgun (WGS) entry which is preliminary data.</text>
</comment>
<keyword evidence="1" id="KW-0285">Flavoprotein</keyword>
<dbReference type="Gene3D" id="3.50.50.60">
    <property type="entry name" value="FAD/NAD(P)-binding domain"/>
    <property type="match status" value="1"/>
</dbReference>
<sequence length="471" mass="53128">MVDSTSKYNDCFSTVIVGAGINGLLTAANLSTKVSNILVVEKNDSFGGLSQMIEDDFFLGAHHIAGINKECFVNDFFNEIGISLDNDFVSVKFVNLFHKGKIKEIPIILDELLEYLKNNYPDEIDSINKFFRKIKIYASYFLNADEKGLQSMFLETSTISFEEFLKQYSLSDDICQILTLLSPGYGGIGIQGIAFNNLSLLISYGLGSGYIKGCNTNLINYLKDFAENNGVTFLKNCTCTDCKIIDESTLLIKCNSGGRDFEILTEDVIFCSYPFDILSEIISNTRIKNKLKKFQPGTTVFRLFAKLDYEIPSLKGDTVYMGNYDIKNMDENILLSSESFRLPICMIYSDGKKIMFTFLTSPANESKIDVDKIVDMITLEIPELSNIMSSIFTTCNLEYKKITNTTWGSVFGWERDQFVFMNSNLFSPELRGFRGIYISGNWSTDYGVYGAIRTADKVCKKVLDNKSRRAK</sequence>
<dbReference type="EC" id="1.3.8.2" evidence="7"/>
<evidence type="ECO:0000313" key="7">
    <source>
        <dbReference type="EMBL" id="RSJ65568.1"/>
    </source>
</evidence>
<evidence type="ECO:0000256" key="3">
    <source>
        <dbReference type="ARBA" id="ARBA00022827"/>
    </source>
</evidence>
<dbReference type="PANTHER" id="PTHR46091:SF3">
    <property type="entry name" value="AMINE OXIDASE DOMAIN-CONTAINING PROTEIN"/>
    <property type="match status" value="1"/>
</dbReference>